<dbReference type="GO" id="GO:0051959">
    <property type="term" value="F:dynein light intermediate chain binding"/>
    <property type="evidence" value="ECO:0007669"/>
    <property type="project" value="InterPro"/>
</dbReference>
<dbReference type="AlphaFoldDB" id="A0A2V2V6C5"/>
<accession>A0A2V2V6C5</accession>
<dbReference type="VEuPathDB" id="TriTrypDB:TcCLB.505231.10"/>
<dbReference type="EMBL" id="PRFC01000329">
    <property type="protein sequence ID" value="PWU91930.1"/>
    <property type="molecule type" value="Genomic_DNA"/>
</dbReference>
<dbReference type="Gene3D" id="3.10.490.20">
    <property type="match status" value="1"/>
</dbReference>
<dbReference type="VEuPathDB" id="TriTrypDB:TcG_04985"/>
<dbReference type="Pfam" id="PF18199">
    <property type="entry name" value="Dynein_C"/>
    <property type="match status" value="1"/>
</dbReference>
<evidence type="ECO:0000313" key="4">
    <source>
        <dbReference type="EMBL" id="PWU91930.1"/>
    </source>
</evidence>
<dbReference type="VEuPathDB" id="TriTrypDB:Tc_MARK_1275"/>
<dbReference type="VEuPathDB" id="TriTrypDB:TCSYLVIO_002539"/>
<dbReference type="InterPro" id="IPR004273">
    <property type="entry name" value="Dynein_heavy_D6_P-loop"/>
</dbReference>
<dbReference type="VEuPathDB" id="TriTrypDB:ECC02_004883"/>
<dbReference type="VEuPathDB" id="TriTrypDB:TcYC6_0013400"/>
<name>A0A2V2V6C5_TRYCR</name>
<organism evidence="4 5">
    <name type="scientific">Trypanosoma cruzi</name>
    <dbReference type="NCBI Taxonomy" id="5693"/>
    <lineage>
        <taxon>Eukaryota</taxon>
        <taxon>Discoba</taxon>
        <taxon>Euglenozoa</taxon>
        <taxon>Kinetoplastea</taxon>
        <taxon>Metakinetoplastina</taxon>
        <taxon>Trypanosomatida</taxon>
        <taxon>Trypanosomatidae</taxon>
        <taxon>Trypanosoma</taxon>
        <taxon>Schizotrypanum</taxon>
    </lineage>
</organism>
<sequence>MIFLDLQRQMRMSKKMDKVSLGQGQGRKAEELLTNGRERGQWVLLQNCHLATSWMPTLEAVVESFTPETVRKEFRLWLTSMPSESFPVSVLQISVKMTNEPPMGLRANMTRSYYGLNDEDLDHASKPKEFKKMVFALCLFHAVIQERRKFGSLGFNIAYEFNDSDRNVCLLQLRKFISLYDEVPFDVITFLTCEINYGGRVTDDWDRRCMLGLVKTFINPSVLEDGYAFSPSGLYRTVEPFDRLYYLNLLGSWPLNPEPEVFGLHDNADIACAQSESANILSTILSLFSREESGSSHTSREEMLVRTAQGIQEKLPRLFNVQEFHEKYPTRYEESMNTVLVQEAVRYNRLLRFVQKSLAEFSKAVRGEVVMSAELEAIGSSFFINAVPASWAALAYPSLKPLSSWVDDLVQRVQFIQSWYENGVPKALWMGGFFFPQAFLTGTLQNFARRTQVAIDSVSFRFGLLDEKDPARVESPEEGTIVYGLYLDGARWDAKERTLAESRPKELYVEMPLIHLDPKVDYVNDPKDYVCPVYKTLARAGTLSTTGHSTNFILAICIPTNVEPGHWVKRGVACVVSLNF</sequence>
<dbReference type="Gene3D" id="1.10.8.720">
    <property type="entry name" value="Region D6 of dynein motor"/>
    <property type="match status" value="1"/>
</dbReference>
<proteinExistence type="predicted"/>
<dbReference type="Proteomes" id="UP000246078">
    <property type="component" value="Unassembled WGS sequence"/>
</dbReference>
<dbReference type="PANTHER" id="PTHR22878">
    <property type="entry name" value="DYNEIN HEAVY CHAIN 6, AXONEMAL-LIKE-RELATED"/>
    <property type="match status" value="1"/>
</dbReference>
<dbReference type="InterPro" id="IPR027417">
    <property type="entry name" value="P-loop_NTPase"/>
</dbReference>
<gene>
    <name evidence="4" type="ORF">C3747_329g2</name>
</gene>
<dbReference type="VEuPathDB" id="TriTrypDB:TCDM_04579"/>
<dbReference type="Gene3D" id="3.40.50.300">
    <property type="entry name" value="P-loop containing nucleotide triphosphate hydrolases"/>
    <property type="match status" value="1"/>
</dbReference>
<dbReference type="InterPro" id="IPR041228">
    <property type="entry name" value="Dynein_C"/>
</dbReference>
<dbReference type="FunFam" id="1.10.8.720:FF:000001">
    <property type="entry name" value="dynein heavy chain 7, axonemal"/>
    <property type="match status" value="1"/>
</dbReference>
<dbReference type="VEuPathDB" id="TriTrypDB:BCY84_15731"/>
<dbReference type="GO" id="GO:0045505">
    <property type="term" value="F:dynein intermediate chain binding"/>
    <property type="evidence" value="ECO:0007669"/>
    <property type="project" value="InterPro"/>
</dbReference>
<feature type="domain" description="Dynein heavy chain C-terminal" evidence="3">
    <location>
        <begin position="275"/>
        <end position="575"/>
    </location>
</feature>
<dbReference type="Gene3D" id="1.20.1270.280">
    <property type="match status" value="1"/>
</dbReference>
<evidence type="ECO:0000259" key="2">
    <source>
        <dbReference type="Pfam" id="PF18198"/>
    </source>
</evidence>
<feature type="domain" description="Dynein heavy chain region D6 P-loop" evidence="1">
    <location>
        <begin position="5"/>
        <end position="98"/>
    </location>
</feature>
<comment type="caution">
    <text evidence="4">The sequence shown here is derived from an EMBL/GenBank/DDBJ whole genome shotgun (WGS) entry which is preliminary data.</text>
</comment>
<dbReference type="VEuPathDB" id="TriTrypDB:C4B63_6g503"/>
<dbReference type="Pfam" id="PF18198">
    <property type="entry name" value="AAA_lid_11"/>
    <property type="match status" value="1"/>
</dbReference>
<protein>
    <submittedName>
        <fullName evidence="4">Putative dynein heavy chain</fullName>
    </submittedName>
</protein>
<dbReference type="VEuPathDB" id="TriTrypDB:TcCL_Unassigned02596"/>
<dbReference type="VEuPathDB" id="TriTrypDB:C3747_329g2"/>
<dbReference type="PANTHER" id="PTHR22878:SF68">
    <property type="entry name" value="DYNEIN HEAVY CHAIN 6, AXONEMAL-LIKE"/>
    <property type="match status" value="1"/>
</dbReference>
<dbReference type="GO" id="GO:0030286">
    <property type="term" value="C:dynein complex"/>
    <property type="evidence" value="ECO:0007669"/>
    <property type="project" value="InterPro"/>
</dbReference>
<dbReference type="InterPro" id="IPR041658">
    <property type="entry name" value="AAA_lid_11"/>
</dbReference>
<dbReference type="InterPro" id="IPR042219">
    <property type="entry name" value="AAA_lid_11_sf"/>
</dbReference>
<dbReference type="VEuPathDB" id="TriTrypDB:TcBrA4_0079340"/>
<dbReference type="VEuPathDB" id="TriTrypDB:TcCLB.506679.110"/>
<dbReference type="GO" id="GO:0008569">
    <property type="term" value="F:minus-end-directed microtubule motor activity"/>
    <property type="evidence" value="ECO:0007669"/>
    <property type="project" value="InterPro"/>
</dbReference>
<dbReference type="Pfam" id="PF03028">
    <property type="entry name" value="Dynein_heavy"/>
    <property type="match status" value="1"/>
</dbReference>
<dbReference type="InterPro" id="IPR026983">
    <property type="entry name" value="DHC"/>
</dbReference>
<dbReference type="VEuPathDB" id="TriTrypDB:TcCLB.509585.10"/>
<dbReference type="GO" id="GO:0007018">
    <property type="term" value="P:microtubule-based movement"/>
    <property type="evidence" value="ECO:0007669"/>
    <property type="project" value="InterPro"/>
</dbReference>
<evidence type="ECO:0000313" key="5">
    <source>
        <dbReference type="Proteomes" id="UP000246078"/>
    </source>
</evidence>
<dbReference type="InterPro" id="IPR043160">
    <property type="entry name" value="Dynein_C_barrel"/>
</dbReference>
<dbReference type="FunFam" id="1.20.1270.280:FF:000001">
    <property type="entry name" value="dynein heavy chain 7, axonemal"/>
    <property type="match status" value="1"/>
</dbReference>
<feature type="domain" description="Dynein heavy chain AAA lid" evidence="2">
    <location>
        <begin position="130"/>
        <end position="268"/>
    </location>
</feature>
<evidence type="ECO:0000259" key="3">
    <source>
        <dbReference type="Pfam" id="PF18199"/>
    </source>
</evidence>
<dbReference type="FunFam" id="3.40.50.300:FF:000153">
    <property type="entry name" value="Dynein axonemal heavy chain 1"/>
    <property type="match status" value="1"/>
</dbReference>
<dbReference type="FunFam" id="3.10.490.20:FF:000001">
    <property type="entry name" value="dynein heavy chain 7, axonemal"/>
    <property type="match status" value="1"/>
</dbReference>
<evidence type="ECO:0000259" key="1">
    <source>
        <dbReference type="Pfam" id="PF03028"/>
    </source>
</evidence>
<reference evidence="4 5" key="1">
    <citation type="journal article" date="2018" name="Microb. Genom.">
        <title>Expanding an expanded genome: long-read sequencing of Trypanosoma cruzi.</title>
        <authorList>
            <person name="Berna L."/>
            <person name="Rodriguez M."/>
            <person name="Chiribao M.L."/>
            <person name="Parodi-Talice A."/>
            <person name="Pita S."/>
            <person name="Rijo G."/>
            <person name="Alvarez-Valin F."/>
            <person name="Robello C."/>
        </authorList>
    </citation>
    <scope>NUCLEOTIDE SEQUENCE [LARGE SCALE GENOMIC DNA]</scope>
    <source>
        <strain evidence="4 5">TCC</strain>
    </source>
</reference>